<dbReference type="OrthoDB" id="4956826at2759"/>
<dbReference type="Pfam" id="PF13374">
    <property type="entry name" value="TPR_10"/>
    <property type="match status" value="1"/>
</dbReference>
<evidence type="ECO:0000313" key="2">
    <source>
        <dbReference type="Proteomes" id="UP000002499"/>
    </source>
</evidence>
<dbReference type="eggNOG" id="KOG1840">
    <property type="taxonomic scope" value="Eukaryota"/>
</dbReference>
<dbReference type="Gene3D" id="1.25.40.10">
    <property type="entry name" value="Tetratricopeptide repeat domain"/>
    <property type="match status" value="2"/>
</dbReference>
<dbReference type="PANTHER" id="PTHR46082">
    <property type="entry name" value="ATP/GTP-BINDING PROTEIN-RELATED"/>
    <property type="match status" value="1"/>
</dbReference>
<accession>E9EHN1</accession>
<dbReference type="HOGENOM" id="CLU_356428_0_0_1"/>
<dbReference type="InParanoid" id="E9EHN1"/>
<dbReference type="InterPro" id="IPR011990">
    <property type="entry name" value="TPR-like_helical_dom_sf"/>
</dbReference>
<dbReference type="OMA" id="ESWSMDE"/>
<dbReference type="Pfam" id="PF13424">
    <property type="entry name" value="TPR_12"/>
    <property type="match status" value="2"/>
</dbReference>
<dbReference type="AlphaFoldDB" id="E9EHN1"/>
<evidence type="ECO:0000313" key="1">
    <source>
        <dbReference type="EMBL" id="EFY84565.1"/>
    </source>
</evidence>
<name>E9EHN1_METAQ</name>
<dbReference type="SUPFAM" id="SSF52540">
    <property type="entry name" value="P-loop containing nucleoside triphosphate hydrolases"/>
    <property type="match status" value="1"/>
</dbReference>
<protein>
    <submittedName>
        <fullName evidence="1">Tetratricopeptide repeat domain protein</fullName>
    </submittedName>
</protein>
<sequence>MNIVACFAKFGWVIHEMKRCEPEALGHFYPPDKKFSVFIGRKSSLAMLRSKFFPNGLISIRYAAVFTIRAASNDTVADSLAKIGELAGLQPTENSGRHFLSQISATYLLMIDNADNPDMDLRALYPTNHATHILITTRSPNFRLQGELGCIKLGGLEQEEALWLLLTQADIPEPWDSETTATGNLITQTLGYLALALIHAGTCILEKVCSLSKYLEVHKEARERIRKENMSICSSDAEKNICVKLYSSFEVSMNTLETASADVRQDALDLLKILCFYHFENVPIEIFPRAVKRRLESLQQEKSASWLGAFGRRRLEPGKLLPSFLKGQQGSLEKYRVNYAIAKLCLIPLVSYDGYFVSLHPLVYAWVRDNLSVVERRVWVAVALNTLMQSISLPPEGNSEDDGQFHREILPHLQTCLQEHGSPTSPFIRGMGSLRFSAAKLLQPTVFYTMAHEVQMSAKCRFAFTERGLLAQARHHFLETTDVLTRALGHGHEKTMAVMVALAGVYWGLGRLDDAISLQSHAVREKSRILGPLNNFGVTLGAWRRYAESRDIHKEVLERRQKLLGEMHSDALSTKANLAMALLDPRCCEDARALIEDVYMNRRKLLGPEHPWTRWALCYLAKVYTEIGKLEQGEELLIKGIPAAIRSLDENHLGVLMGQGQLARIYARQGRLDEAEALTRKVIAAVEKHRGAEHPDCIFALLKPAQLCLLRGRPSKALEVSKLGLSRFEARLTRSHPMSQELEEMVRVLEDPSSSLSDISRLLPTGVTGTLFASAVSLGRLEMGSAM</sequence>
<reference evidence="1 2" key="1">
    <citation type="journal article" date="2011" name="PLoS Genet.">
        <title>Genome sequencing and comparative transcriptomics of the model entomopathogenic fungi Metarhizium anisopliae and M. acridum.</title>
        <authorList>
            <person name="Gao Q."/>
            <person name="Jin K."/>
            <person name="Ying S.H."/>
            <person name="Zhang Y."/>
            <person name="Xiao G."/>
            <person name="Shang Y."/>
            <person name="Duan Z."/>
            <person name="Hu X."/>
            <person name="Xie X.Q."/>
            <person name="Zhou G."/>
            <person name="Peng G."/>
            <person name="Luo Z."/>
            <person name="Huang W."/>
            <person name="Wang B."/>
            <person name="Fang W."/>
            <person name="Wang S."/>
            <person name="Zhong Y."/>
            <person name="Ma L.J."/>
            <person name="St Leger R.J."/>
            <person name="Zhao G.P."/>
            <person name="Pei Y."/>
            <person name="Feng M.G."/>
            <person name="Xia Y."/>
            <person name="Wang C."/>
        </authorList>
    </citation>
    <scope>NUCLEOTIDE SEQUENCE [LARGE SCALE GENOMIC DNA]</scope>
    <source>
        <strain evidence="1 2">CQMa 102</strain>
    </source>
</reference>
<proteinExistence type="predicted"/>
<dbReference type="Proteomes" id="UP000002499">
    <property type="component" value="Unassembled WGS sequence"/>
</dbReference>
<dbReference type="SUPFAM" id="SSF48452">
    <property type="entry name" value="TPR-like"/>
    <property type="match status" value="3"/>
</dbReference>
<dbReference type="InterPro" id="IPR053137">
    <property type="entry name" value="NLR-like"/>
</dbReference>
<gene>
    <name evidence="1" type="ORF">MAC_09379</name>
</gene>
<organism evidence="2">
    <name type="scientific">Metarhizium acridum (strain CQMa 102)</name>
    <dbReference type="NCBI Taxonomy" id="655827"/>
    <lineage>
        <taxon>Eukaryota</taxon>
        <taxon>Fungi</taxon>
        <taxon>Dikarya</taxon>
        <taxon>Ascomycota</taxon>
        <taxon>Pezizomycotina</taxon>
        <taxon>Sordariomycetes</taxon>
        <taxon>Hypocreomycetidae</taxon>
        <taxon>Hypocreales</taxon>
        <taxon>Clavicipitaceae</taxon>
        <taxon>Metarhizium</taxon>
    </lineage>
</organism>
<dbReference type="InterPro" id="IPR027417">
    <property type="entry name" value="P-loop_NTPase"/>
</dbReference>
<dbReference type="STRING" id="655827.E9EHN1"/>
<dbReference type="EMBL" id="GL698617">
    <property type="protein sequence ID" value="EFY84565.1"/>
    <property type="molecule type" value="Genomic_DNA"/>
</dbReference>
<keyword evidence="2" id="KW-1185">Reference proteome</keyword>
<dbReference type="PANTHER" id="PTHR46082:SF6">
    <property type="entry name" value="AAA+ ATPASE DOMAIN-CONTAINING PROTEIN-RELATED"/>
    <property type="match status" value="1"/>
</dbReference>